<dbReference type="Pfam" id="PF13462">
    <property type="entry name" value="Thioredoxin_4"/>
    <property type="match status" value="1"/>
</dbReference>
<dbReference type="SUPFAM" id="SSF52833">
    <property type="entry name" value="Thioredoxin-like"/>
    <property type="match status" value="1"/>
</dbReference>
<gene>
    <name evidence="3" type="ORF">PoB_002611400</name>
</gene>
<organism evidence="3 4">
    <name type="scientific">Plakobranchus ocellatus</name>
    <dbReference type="NCBI Taxonomy" id="259542"/>
    <lineage>
        <taxon>Eukaryota</taxon>
        <taxon>Metazoa</taxon>
        <taxon>Spiralia</taxon>
        <taxon>Lophotrochozoa</taxon>
        <taxon>Mollusca</taxon>
        <taxon>Gastropoda</taxon>
        <taxon>Heterobranchia</taxon>
        <taxon>Euthyneura</taxon>
        <taxon>Panpulmonata</taxon>
        <taxon>Sacoglossa</taxon>
        <taxon>Placobranchoidea</taxon>
        <taxon>Plakobranchidae</taxon>
        <taxon>Plakobranchus</taxon>
    </lineage>
</organism>
<keyword evidence="1" id="KW-0732">Signal</keyword>
<dbReference type="InterPro" id="IPR036249">
    <property type="entry name" value="Thioredoxin-like_sf"/>
</dbReference>
<dbReference type="PANTHER" id="PTHR33875:SF2">
    <property type="entry name" value="ACR183CP"/>
    <property type="match status" value="1"/>
</dbReference>
<sequence>MLVQRLLYVVVMAMACGTPSGGLNVPNRPLGFFFGGPPQSPSVEVVAYLDITCPDSKAVYPTLLMVASNYKPSQVQLRVHLFSMPFHRHSHTLSKAALVLDLYQPNGDTAFKWMSLVYSNIDSLSTSGTYKQSDEEVLNLITNLARNLTGIKEDTFVEKVKDTSIDQMTRLDFKYGCTRGVYAVPSFTINDIFTDASTWTFDQWKTFLDSLLQ</sequence>
<feature type="signal peptide" evidence="1">
    <location>
        <begin position="1"/>
        <end position="22"/>
    </location>
</feature>
<name>A0AAV4A082_9GAST</name>
<accession>A0AAV4A082</accession>
<dbReference type="EMBL" id="BLXT01003003">
    <property type="protein sequence ID" value="GFN99608.1"/>
    <property type="molecule type" value="Genomic_DNA"/>
</dbReference>
<evidence type="ECO:0000259" key="2">
    <source>
        <dbReference type="Pfam" id="PF13462"/>
    </source>
</evidence>
<dbReference type="PROSITE" id="PS51257">
    <property type="entry name" value="PROKAR_LIPOPROTEIN"/>
    <property type="match status" value="1"/>
</dbReference>
<dbReference type="PANTHER" id="PTHR33875">
    <property type="entry name" value="OS09G0542200 PROTEIN"/>
    <property type="match status" value="1"/>
</dbReference>
<evidence type="ECO:0000256" key="1">
    <source>
        <dbReference type="SAM" id="SignalP"/>
    </source>
</evidence>
<protein>
    <submittedName>
        <fullName evidence="3">Eppin</fullName>
    </submittedName>
</protein>
<feature type="domain" description="Thioredoxin-like fold" evidence="2">
    <location>
        <begin position="42"/>
        <end position="209"/>
    </location>
</feature>
<dbReference type="AlphaFoldDB" id="A0AAV4A082"/>
<evidence type="ECO:0000313" key="4">
    <source>
        <dbReference type="Proteomes" id="UP000735302"/>
    </source>
</evidence>
<comment type="caution">
    <text evidence="3">The sequence shown here is derived from an EMBL/GenBank/DDBJ whole genome shotgun (WGS) entry which is preliminary data.</text>
</comment>
<dbReference type="InterPro" id="IPR012336">
    <property type="entry name" value="Thioredoxin-like_fold"/>
</dbReference>
<dbReference type="Proteomes" id="UP000735302">
    <property type="component" value="Unassembled WGS sequence"/>
</dbReference>
<evidence type="ECO:0000313" key="3">
    <source>
        <dbReference type="EMBL" id="GFN99608.1"/>
    </source>
</evidence>
<reference evidence="3 4" key="1">
    <citation type="journal article" date="2021" name="Elife">
        <title>Chloroplast acquisition without the gene transfer in kleptoplastic sea slugs, Plakobranchus ocellatus.</title>
        <authorList>
            <person name="Maeda T."/>
            <person name="Takahashi S."/>
            <person name="Yoshida T."/>
            <person name="Shimamura S."/>
            <person name="Takaki Y."/>
            <person name="Nagai Y."/>
            <person name="Toyoda A."/>
            <person name="Suzuki Y."/>
            <person name="Arimoto A."/>
            <person name="Ishii H."/>
            <person name="Satoh N."/>
            <person name="Nishiyama T."/>
            <person name="Hasebe M."/>
            <person name="Maruyama T."/>
            <person name="Minagawa J."/>
            <person name="Obokata J."/>
            <person name="Shigenobu S."/>
        </authorList>
    </citation>
    <scope>NUCLEOTIDE SEQUENCE [LARGE SCALE GENOMIC DNA]</scope>
</reference>
<keyword evidence="4" id="KW-1185">Reference proteome</keyword>
<dbReference type="Gene3D" id="3.40.30.10">
    <property type="entry name" value="Glutaredoxin"/>
    <property type="match status" value="1"/>
</dbReference>
<feature type="chain" id="PRO_5043551131" evidence="1">
    <location>
        <begin position="23"/>
        <end position="213"/>
    </location>
</feature>
<proteinExistence type="predicted"/>